<proteinExistence type="predicted"/>
<organism evidence="7 8">
    <name type="scientific">Cephalotus follicularis</name>
    <name type="common">Albany pitcher plant</name>
    <dbReference type="NCBI Taxonomy" id="3775"/>
    <lineage>
        <taxon>Eukaryota</taxon>
        <taxon>Viridiplantae</taxon>
        <taxon>Streptophyta</taxon>
        <taxon>Embryophyta</taxon>
        <taxon>Tracheophyta</taxon>
        <taxon>Spermatophyta</taxon>
        <taxon>Magnoliopsida</taxon>
        <taxon>eudicotyledons</taxon>
        <taxon>Gunneridae</taxon>
        <taxon>Pentapetalae</taxon>
        <taxon>rosids</taxon>
        <taxon>fabids</taxon>
        <taxon>Oxalidales</taxon>
        <taxon>Cephalotaceae</taxon>
        <taxon>Cephalotus</taxon>
    </lineage>
</organism>
<accession>A0A1Q3DIJ3</accession>
<dbReference type="InterPro" id="IPR004776">
    <property type="entry name" value="Mem_transp_PIN-like"/>
</dbReference>
<reference evidence="8" key="1">
    <citation type="submission" date="2016-04" db="EMBL/GenBank/DDBJ databases">
        <title>Cephalotus genome sequencing.</title>
        <authorList>
            <person name="Fukushima K."/>
            <person name="Hasebe M."/>
            <person name="Fang X."/>
        </authorList>
    </citation>
    <scope>NUCLEOTIDE SEQUENCE [LARGE SCALE GENOMIC DNA]</scope>
    <source>
        <strain evidence="8">cv. St1</strain>
    </source>
</reference>
<dbReference type="Pfam" id="PF03547">
    <property type="entry name" value="Mem_trans"/>
    <property type="match status" value="1"/>
</dbReference>
<sequence>MVKKIRIAAKQTPIQHIIQPPTIASMLAIIIGMIPQLKAIVYGSDAPLAVINDSLDIIAGAMVPSVMLVLGGMLAEGPNESRLGTRTTVGIIVARLLVLPLIGIGVIYLADRWNVLVADDKL</sequence>
<dbReference type="GO" id="GO:0009734">
    <property type="term" value="P:auxin-activated signaling pathway"/>
    <property type="evidence" value="ECO:0007669"/>
    <property type="project" value="UniProtKB-KW"/>
</dbReference>
<dbReference type="OrthoDB" id="191139at2759"/>
<dbReference type="PANTHER" id="PTHR31419">
    <property type="entry name" value="PROTEIN PIN-LIKES 2"/>
    <property type="match status" value="1"/>
</dbReference>
<dbReference type="STRING" id="3775.A0A1Q3DIJ3"/>
<dbReference type="EMBL" id="BDDD01008867">
    <property type="protein sequence ID" value="GAV92133.1"/>
    <property type="molecule type" value="Genomic_DNA"/>
</dbReference>
<evidence type="ECO:0000256" key="5">
    <source>
        <dbReference type="ARBA" id="ARBA00023294"/>
    </source>
</evidence>
<dbReference type="InterPro" id="IPR039305">
    <property type="entry name" value="PILS2/6"/>
</dbReference>
<dbReference type="GO" id="GO:0016020">
    <property type="term" value="C:membrane"/>
    <property type="evidence" value="ECO:0007669"/>
    <property type="project" value="UniProtKB-SubCell"/>
</dbReference>
<comment type="caution">
    <text evidence="7">The sequence shown here is derived from an EMBL/GenBank/DDBJ whole genome shotgun (WGS) entry which is preliminary data.</text>
</comment>
<evidence type="ECO:0000256" key="1">
    <source>
        <dbReference type="ARBA" id="ARBA00004141"/>
    </source>
</evidence>
<keyword evidence="4 6" id="KW-0472">Membrane</keyword>
<evidence type="ECO:0000256" key="6">
    <source>
        <dbReference type="SAM" id="Phobius"/>
    </source>
</evidence>
<dbReference type="AlphaFoldDB" id="A0A1Q3DIJ3"/>
<evidence type="ECO:0000256" key="3">
    <source>
        <dbReference type="ARBA" id="ARBA00022989"/>
    </source>
</evidence>
<keyword evidence="5" id="KW-0927">Auxin signaling pathway</keyword>
<evidence type="ECO:0000256" key="2">
    <source>
        <dbReference type="ARBA" id="ARBA00022692"/>
    </source>
</evidence>
<dbReference type="InParanoid" id="A0A1Q3DIJ3"/>
<keyword evidence="2 6" id="KW-0812">Transmembrane</keyword>
<gene>
    <name evidence="7" type="ORF">CFOL_v3_35514</name>
</gene>
<dbReference type="PANTHER" id="PTHR31419:SF8">
    <property type="entry name" value="PROTEIN PIN-LIKES 2-LIKE"/>
    <property type="match status" value="1"/>
</dbReference>
<evidence type="ECO:0000313" key="8">
    <source>
        <dbReference type="Proteomes" id="UP000187406"/>
    </source>
</evidence>
<feature type="transmembrane region" description="Helical" evidence="6">
    <location>
        <begin position="21"/>
        <end position="37"/>
    </location>
</feature>
<comment type="subcellular location">
    <subcellularLocation>
        <location evidence="1">Membrane</location>
        <topology evidence="1">Multi-pass membrane protein</topology>
    </subcellularLocation>
</comment>
<evidence type="ECO:0000313" key="7">
    <source>
        <dbReference type="EMBL" id="GAV92133.1"/>
    </source>
</evidence>
<feature type="transmembrane region" description="Helical" evidence="6">
    <location>
        <begin position="57"/>
        <end position="75"/>
    </location>
</feature>
<evidence type="ECO:0000256" key="4">
    <source>
        <dbReference type="ARBA" id="ARBA00023136"/>
    </source>
</evidence>
<keyword evidence="8" id="KW-1185">Reference proteome</keyword>
<feature type="transmembrane region" description="Helical" evidence="6">
    <location>
        <begin position="87"/>
        <end position="110"/>
    </location>
</feature>
<protein>
    <submittedName>
        <fullName evidence="7">Mem_trans domain-containing protein</fullName>
    </submittedName>
</protein>
<keyword evidence="3 6" id="KW-1133">Transmembrane helix</keyword>
<name>A0A1Q3DIJ3_CEPFO</name>
<dbReference type="GO" id="GO:0080162">
    <property type="term" value="P:endoplasmic reticulum to cytosol auxin transport"/>
    <property type="evidence" value="ECO:0007669"/>
    <property type="project" value="InterPro"/>
</dbReference>
<dbReference type="Proteomes" id="UP000187406">
    <property type="component" value="Unassembled WGS sequence"/>
</dbReference>